<dbReference type="InterPro" id="IPR013749">
    <property type="entry name" value="PM/HMP-P_kinase-1"/>
</dbReference>
<evidence type="ECO:0000256" key="6">
    <source>
        <dbReference type="ARBA" id="ARBA00022840"/>
    </source>
</evidence>
<comment type="pathway">
    <text evidence="1">Cofactor biosynthesis; thiamine diphosphate biosynthesis.</text>
</comment>
<keyword evidence="5 8" id="KW-0418">Kinase</keyword>
<evidence type="ECO:0000313" key="8">
    <source>
        <dbReference type="EMBL" id="RHB34380.1"/>
    </source>
</evidence>
<dbReference type="PANTHER" id="PTHR20858:SF17">
    <property type="entry name" value="HYDROXYMETHYLPYRIMIDINE_PHOSPHOMETHYLPYRIMIDINE KINASE THI20-RELATED"/>
    <property type="match status" value="1"/>
</dbReference>
<dbReference type="RefSeq" id="WP_122201692.1">
    <property type="nucleotide sequence ID" value="NZ_CABJFV010000009.1"/>
</dbReference>
<dbReference type="InterPro" id="IPR029056">
    <property type="entry name" value="Ribokinase-like"/>
</dbReference>
<evidence type="ECO:0000256" key="4">
    <source>
        <dbReference type="ARBA" id="ARBA00022741"/>
    </source>
</evidence>
<dbReference type="CDD" id="cd01169">
    <property type="entry name" value="HMPP_kinase"/>
    <property type="match status" value="1"/>
</dbReference>
<sequence length="281" mass="30163">MKHYPVVLSIAGSDCSGGAGIQADIKTISALGGYAASAITAVTVQNTVGVRAVHVVPAEIVCGQIEAVMEDLHPDAIKIGMVSEEETVRAIADCLRKFRPEHVVYDPVMVSTSGRKLMNDAAIEIIKKELFPLTTLLTPNLDEVEVLTGKKIVVLEDMQQVARELSAIYRTAVLIKGGHLPGDEMQDVLCADGNLFIYKEKKVVSKNLHGTGCTLSSSIATYLALGYTMNEAVSKAKNYLSKAIDAGKEIVAGKGNGPLCHFWNPEKAQIIDDKADRIEGK</sequence>
<dbReference type="GO" id="GO:0005829">
    <property type="term" value="C:cytosol"/>
    <property type="evidence" value="ECO:0007669"/>
    <property type="project" value="TreeGrafter"/>
</dbReference>
<dbReference type="FunFam" id="3.40.1190.20:FF:000003">
    <property type="entry name" value="Phosphomethylpyrimidine kinase ThiD"/>
    <property type="match status" value="1"/>
</dbReference>
<keyword evidence="4" id="KW-0547">Nucleotide-binding</keyword>
<accession>A0A413VL91</accession>
<dbReference type="SUPFAM" id="SSF53613">
    <property type="entry name" value="Ribokinase-like"/>
    <property type="match status" value="1"/>
</dbReference>
<name>A0A413VL91_9BACE</name>
<gene>
    <name evidence="8" type="primary">thiD</name>
    <name evidence="8" type="ORF">DW888_12600</name>
</gene>
<keyword evidence="3 8" id="KW-0808">Transferase</keyword>
<proteinExistence type="predicted"/>
<dbReference type="AlphaFoldDB" id="A0A413VL91"/>
<dbReference type="GO" id="GO:0008902">
    <property type="term" value="F:hydroxymethylpyrimidine kinase activity"/>
    <property type="evidence" value="ECO:0007669"/>
    <property type="project" value="UniProtKB-EC"/>
</dbReference>
<dbReference type="EC" id="2.7.1.49" evidence="2"/>
<protein>
    <recommendedName>
        <fullName evidence="2">hydroxymethylpyrimidine kinase</fullName>
        <ecNumber evidence="2">2.7.1.49</ecNumber>
    </recommendedName>
</protein>
<dbReference type="Pfam" id="PF08543">
    <property type="entry name" value="Phos_pyr_kin"/>
    <property type="match status" value="1"/>
</dbReference>
<evidence type="ECO:0000256" key="2">
    <source>
        <dbReference type="ARBA" id="ARBA00012135"/>
    </source>
</evidence>
<dbReference type="GO" id="GO:0009228">
    <property type="term" value="P:thiamine biosynthetic process"/>
    <property type="evidence" value="ECO:0007669"/>
    <property type="project" value="InterPro"/>
</dbReference>
<feature type="domain" description="Pyridoxamine kinase/Phosphomethylpyrimidine kinase" evidence="7">
    <location>
        <begin position="14"/>
        <end position="259"/>
    </location>
</feature>
<keyword evidence="6" id="KW-0067">ATP-binding</keyword>
<dbReference type="PANTHER" id="PTHR20858">
    <property type="entry name" value="PHOSPHOMETHYLPYRIMIDINE KINASE"/>
    <property type="match status" value="1"/>
</dbReference>
<dbReference type="Gene3D" id="3.40.1190.20">
    <property type="match status" value="1"/>
</dbReference>
<dbReference type="InterPro" id="IPR004399">
    <property type="entry name" value="HMP/HMP-P_kinase_dom"/>
</dbReference>
<evidence type="ECO:0000256" key="3">
    <source>
        <dbReference type="ARBA" id="ARBA00022679"/>
    </source>
</evidence>
<reference evidence="8 9" key="1">
    <citation type="submission" date="2018-08" db="EMBL/GenBank/DDBJ databases">
        <title>A genome reference for cultivated species of the human gut microbiota.</title>
        <authorList>
            <person name="Zou Y."/>
            <person name="Xue W."/>
            <person name="Luo G."/>
        </authorList>
    </citation>
    <scope>NUCLEOTIDE SEQUENCE [LARGE SCALE GENOMIC DNA]</scope>
    <source>
        <strain evidence="8 9">AM40-30BH</strain>
    </source>
</reference>
<evidence type="ECO:0000259" key="7">
    <source>
        <dbReference type="Pfam" id="PF08543"/>
    </source>
</evidence>
<dbReference type="GO" id="GO:0005524">
    <property type="term" value="F:ATP binding"/>
    <property type="evidence" value="ECO:0007669"/>
    <property type="project" value="UniProtKB-KW"/>
</dbReference>
<dbReference type="NCBIfam" id="TIGR00097">
    <property type="entry name" value="HMP-P_kinase"/>
    <property type="match status" value="1"/>
</dbReference>
<organism evidence="8 9">
    <name type="scientific">Bacteroides nordii</name>
    <dbReference type="NCBI Taxonomy" id="291645"/>
    <lineage>
        <taxon>Bacteria</taxon>
        <taxon>Pseudomonadati</taxon>
        <taxon>Bacteroidota</taxon>
        <taxon>Bacteroidia</taxon>
        <taxon>Bacteroidales</taxon>
        <taxon>Bacteroidaceae</taxon>
        <taxon>Bacteroides</taxon>
    </lineage>
</organism>
<evidence type="ECO:0000256" key="1">
    <source>
        <dbReference type="ARBA" id="ARBA00004948"/>
    </source>
</evidence>
<evidence type="ECO:0000313" key="9">
    <source>
        <dbReference type="Proteomes" id="UP000284379"/>
    </source>
</evidence>
<dbReference type="GO" id="GO:0008972">
    <property type="term" value="F:phosphomethylpyrimidine kinase activity"/>
    <property type="evidence" value="ECO:0007669"/>
    <property type="project" value="InterPro"/>
</dbReference>
<comment type="caution">
    <text evidence="8">The sequence shown here is derived from an EMBL/GenBank/DDBJ whole genome shotgun (WGS) entry which is preliminary data.</text>
</comment>
<dbReference type="EMBL" id="QSGO01000009">
    <property type="protein sequence ID" value="RHB34380.1"/>
    <property type="molecule type" value="Genomic_DNA"/>
</dbReference>
<evidence type="ECO:0000256" key="5">
    <source>
        <dbReference type="ARBA" id="ARBA00022777"/>
    </source>
</evidence>
<dbReference type="Proteomes" id="UP000284379">
    <property type="component" value="Unassembled WGS sequence"/>
</dbReference>